<gene>
    <name evidence="1" type="ORF">ACGFZB_27500</name>
</gene>
<sequence length="248" mass="25877">MAGVRGEPVAAPGPLPLWTRALAQESGRAREFLAAGEWRLSPADAQAVAAVLARLSAPLPTRRGPAEKIRATDRDRRLQRVLRTAVHHLDAGAVSPPAAALLAAVARALLPWHAAPNPPKAAAAPRYVTVPGTADGAAPPTAAGEALLPELIALFTALAATSAPGAVPLTPAVRPWRVRHSGRFRHYSRPGPSVWAAETVACPGCGGKDGPWTVTCDWRRAALGCPCGVVNREHGLSLSEIWLVLPEA</sequence>
<name>A0ABW7BA71_9ACTN</name>
<dbReference type="RefSeq" id="WP_392820398.1">
    <property type="nucleotide sequence ID" value="NZ_JBICYV010000014.1"/>
</dbReference>
<comment type="caution">
    <text evidence="1">The sequence shown here is derived from an EMBL/GenBank/DDBJ whole genome shotgun (WGS) entry which is preliminary data.</text>
</comment>
<accession>A0ABW7BA71</accession>
<proteinExistence type="predicted"/>
<evidence type="ECO:0000313" key="1">
    <source>
        <dbReference type="EMBL" id="MFG3014103.1"/>
    </source>
</evidence>
<dbReference type="Proteomes" id="UP001604267">
    <property type="component" value="Unassembled WGS sequence"/>
</dbReference>
<dbReference type="EMBL" id="JBICYV010000014">
    <property type="protein sequence ID" value="MFG3014103.1"/>
    <property type="molecule type" value="Genomic_DNA"/>
</dbReference>
<evidence type="ECO:0000313" key="2">
    <source>
        <dbReference type="Proteomes" id="UP001604267"/>
    </source>
</evidence>
<reference evidence="1 2" key="1">
    <citation type="submission" date="2024-10" db="EMBL/GenBank/DDBJ databases">
        <title>The Natural Products Discovery Center: Release of the First 8490 Sequenced Strains for Exploring Actinobacteria Biosynthetic Diversity.</title>
        <authorList>
            <person name="Kalkreuter E."/>
            <person name="Kautsar S.A."/>
            <person name="Yang D."/>
            <person name="Bader C.D."/>
            <person name="Teijaro C.N."/>
            <person name="Fluegel L."/>
            <person name="Davis C.M."/>
            <person name="Simpson J.R."/>
            <person name="Lauterbach L."/>
            <person name="Steele A.D."/>
            <person name="Gui C."/>
            <person name="Meng S."/>
            <person name="Li G."/>
            <person name="Viehrig K."/>
            <person name="Ye F."/>
            <person name="Su P."/>
            <person name="Kiefer A.F."/>
            <person name="Nichols A."/>
            <person name="Cepeda A.J."/>
            <person name="Yan W."/>
            <person name="Fan B."/>
            <person name="Jiang Y."/>
            <person name="Adhikari A."/>
            <person name="Zheng C.-J."/>
            <person name="Schuster L."/>
            <person name="Cowan T.M."/>
            <person name="Smanski M.J."/>
            <person name="Chevrette M.G."/>
            <person name="De Carvalho L.P.S."/>
            <person name="Shen B."/>
        </authorList>
    </citation>
    <scope>NUCLEOTIDE SEQUENCE [LARGE SCALE GENOMIC DNA]</scope>
    <source>
        <strain evidence="1 2">NPDC048320</strain>
    </source>
</reference>
<organism evidence="1 2">
    <name type="scientific">Streptomyces cinerochromogenes</name>
    <dbReference type="NCBI Taxonomy" id="66422"/>
    <lineage>
        <taxon>Bacteria</taxon>
        <taxon>Bacillati</taxon>
        <taxon>Actinomycetota</taxon>
        <taxon>Actinomycetes</taxon>
        <taxon>Kitasatosporales</taxon>
        <taxon>Streptomycetaceae</taxon>
        <taxon>Streptomyces</taxon>
    </lineage>
</organism>
<keyword evidence="2" id="KW-1185">Reference proteome</keyword>
<protein>
    <submittedName>
        <fullName evidence="1">Uncharacterized protein</fullName>
    </submittedName>
</protein>